<evidence type="ECO:0000313" key="2">
    <source>
        <dbReference type="Proteomes" id="UP001163046"/>
    </source>
</evidence>
<dbReference type="AlphaFoldDB" id="A0A9X0CN38"/>
<feature type="non-terminal residue" evidence="1">
    <location>
        <position position="1"/>
    </location>
</feature>
<dbReference type="Proteomes" id="UP001163046">
    <property type="component" value="Unassembled WGS sequence"/>
</dbReference>
<name>A0A9X0CN38_9CNID</name>
<comment type="caution">
    <text evidence="1">The sequence shown here is derived from an EMBL/GenBank/DDBJ whole genome shotgun (WGS) entry which is preliminary data.</text>
</comment>
<dbReference type="OrthoDB" id="10581803at2759"/>
<feature type="non-terminal residue" evidence="1">
    <location>
        <position position="110"/>
    </location>
</feature>
<reference evidence="1" key="1">
    <citation type="submission" date="2023-01" db="EMBL/GenBank/DDBJ databases">
        <title>Genome assembly of the deep-sea coral Lophelia pertusa.</title>
        <authorList>
            <person name="Herrera S."/>
            <person name="Cordes E."/>
        </authorList>
    </citation>
    <scope>NUCLEOTIDE SEQUENCE</scope>
    <source>
        <strain evidence="1">USNM1676648</strain>
        <tissue evidence="1">Polyp</tissue>
    </source>
</reference>
<protein>
    <submittedName>
        <fullName evidence="1">Uncharacterized protein</fullName>
    </submittedName>
</protein>
<accession>A0A9X0CN38</accession>
<organism evidence="1 2">
    <name type="scientific">Desmophyllum pertusum</name>
    <dbReference type="NCBI Taxonomy" id="174260"/>
    <lineage>
        <taxon>Eukaryota</taxon>
        <taxon>Metazoa</taxon>
        <taxon>Cnidaria</taxon>
        <taxon>Anthozoa</taxon>
        <taxon>Hexacorallia</taxon>
        <taxon>Scleractinia</taxon>
        <taxon>Caryophylliina</taxon>
        <taxon>Caryophylliidae</taxon>
        <taxon>Desmophyllum</taxon>
    </lineage>
</organism>
<sequence length="110" mass="13155">SLQRDNELNLFRRLEKLSIKQINCDGAIEFLQLCRSFGLTPTFAKIDETKSKKWKRSSEKFAENVIIEELRLKSQHNKALKKQISEFYYEIRQKCSSFRYFCILRIMALL</sequence>
<keyword evidence="2" id="KW-1185">Reference proteome</keyword>
<gene>
    <name evidence="1" type="ORF">OS493_039234</name>
</gene>
<dbReference type="EMBL" id="MU826993">
    <property type="protein sequence ID" value="KAJ7369405.1"/>
    <property type="molecule type" value="Genomic_DNA"/>
</dbReference>
<proteinExistence type="predicted"/>
<evidence type="ECO:0000313" key="1">
    <source>
        <dbReference type="EMBL" id="KAJ7369405.1"/>
    </source>
</evidence>